<dbReference type="Proteomes" id="UP001056120">
    <property type="component" value="Linkage Group LG07"/>
</dbReference>
<name>A0ACB9ITN5_9ASTR</name>
<reference evidence="1 2" key="2">
    <citation type="journal article" date="2022" name="Mol. Ecol. Resour.">
        <title>The genomes of chicory, endive, great burdock and yacon provide insights into Asteraceae paleo-polyploidization history and plant inulin production.</title>
        <authorList>
            <person name="Fan W."/>
            <person name="Wang S."/>
            <person name="Wang H."/>
            <person name="Wang A."/>
            <person name="Jiang F."/>
            <person name="Liu H."/>
            <person name="Zhao H."/>
            <person name="Xu D."/>
            <person name="Zhang Y."/>
        </authorList>
    </citation>
    <scope>NUCLEOTIDE SEQUENCE [LARGE SCALE GENOMIC DNA]</scope>
    <source>
        <strain evidence="2">cv. Yunnan</strain>
        <tissue evidence="1">Leaves</tissue>
    </source>
</reference>
<evidence type="ECO:0000313" key="1">
    <source>
        <dbReference type="EMBL" id="KAI3811033.1"/>
    </source>
</evidence>
<comment type="caution">
    <text evidence="1">The sequence shown here is derived from an EMBL/GenBank/DDBJ whole genome shotgun (WGS) entry which is preliminary data.</text>
</comment>
<protein>
    <submittedName>
        <fullName evidence="1">Uncharacterized protein</fullName>
    </submittedName>
</protein>
<keyword evidence="2" id="KW-1185">Reference proteome</keyword>
<organism evidence="1 2">
    <name type="scientific">Smallanthus sonchifolius</name>
    <dbReference type="NCBI Taxonomy" id="185202"/>
    <lineage>
        <taxon>Eukaryota</taxon>
        <taxon>Viridiplantae</taxon>
        <taxon>Streptophyta</taxon>
        <taxon>Embryophyta</taxon>
        <taxon>Tracheophyta</taxon>
        <taxon>Spermatophyta</taxon>
        <taxon>Magnoliopsida</taxon>
        <taxon>eudicotyledons</taxon>
        <taxon>Gunneridae</taxon>
        <taxon>Pentapetalae</taxon>
        <taxon>asterids</taxon>
        <taxon>campanulids</taxon>
        <taxon>Asterales</taxon>
        <taxon>Asteraceae</taxon>
        <taxon>Asteroideae</taxon>
        <taxon>Heliantheae alliance</taxon>
        <taxon>Millerieae</taxon>
        <taxon>Smallanthus</taxon>
    </lineage>
</organism>
<gene>
    <name evidence="1" type="ORF">L1987_20748</name>
</gene>
<proteinExistence type="predicted"/>
<evidence type="ECO:0000313" key="2">
    <source>
        <dbReference type="Proteomes" id="UP001056120"/>
    </source>
</evidence>
<dbReference type="EMBL" id="CM042024">
    <property type="protein sequence ID" value="KAI3811033.1"/>
    <property type="molecule type" value="Genomic_DNA"/>
</dbReference>
<sequence>MYDSRIREFRETSTYAFQDKKHTITATVDGKPLIICIKTIQAHLRLADTKGKYYFLDADVKQTFRNMGYGKKHIIDAPSKKDVSLGTGESPNPIGKRLPSKATKSLKRKRSDTSVSSFQDEDIPPKPTSKGDYLTEELTARYQNLATYVSSIQTSVANIQQAQLVSMKVQMENNKLLKQILLSLAALTPSTMASNPARVATNATKKGENNIVRWFYDQEKKTIFIQREDGKIENLKAYNSQSSGSPRTFSALDKRWLLQNSLENAAEIPEAQEIQAKSKAEKAIPTKTSEDPHRIIPRTNMPLGLADELARRLQEQEDEVMRKESVERKIKKQVRKEQVVAQQNISTSQPSHPTELLKVKKEVVEQSKASSPHQSPTRIELSTPSPQ</sequence>
<accession>A0ACB9ITN5</accession>
<reference evidence="2" key="1">
    <citation type="journal article" date="2022" name="Mol. Ecol. Resour.">
        <title>The genomes of chicory, endive, great burdock and yacon provide insights into Asteraceae palaeo-polyploidization history and plant inulin production.</title>
        <authorList>
            <person name="Fan W."/>
            <person name="Wang S."/>
            <person name="Wang H."/>
            <person name="Wang A."/>
            <person name="Jiang F."/>
            <person name="Liu H."/>
            <person name="Zhao H."/>
            <person name="Xu D."/>
            <person name="Zhang Y."/>
        </authorList>
    </citation>
    <scope>NUCLEOTIDE SEQUENCE [LARGE SCALE GENOMIC DNA]</scope>
    <source>
        <strain evidence="2">cv. Yunnan</strain>
    </source>
</reference>